<evidence type="ECO:0000313" key="2">
    <source>
        <dbReference type="EMBL" id="CAJ1054184.1"/>
    </source>
</evidence>
<evidence type="ECO:0000256" key="1">
    <source>
        <dbReference type="SAM" id="MobiDB-lite"/>
    </source>
</evidence>
<reference evidence="2" key="1">
    <citation type="submission" date="2023-08" db="EMBL/GenBank/DDBJ databases">
        <authorList>
            <person name="Alioto T."/>
            <person name="Alioto T."/>
            <person name="Gomez Garrido J."/>
        </authorList>
    </citation>
    <scope>NUCLEOTIDE SEQUENCE</scope>
</reference>
<protein>
    <submittedName>
        <fullName evidence="2">Uncharacterized protein</fullName>
    </submittedName>
</protein>
<dbReference type="EMBL" id="OY660866">
    <property type="protein sequence ID" value="CAJ1054184.1"/>
    <property type="molecule type" value="Genomic_DNA"/>
</dbReference>
<accession>A0AAV1EZM2</accession>
<name>A0AAV1EZM2_XYRNO</name>
<dbReference type="AlphaFoldDB" id="A0AAV1EZM2"/>
<proteinExistence type="predicted"/>
<dbReference type="Proteomes" id="UP001178508">
    <property type="component" value="Chromosome 3"/>
</dbReference>
<evidence type="ECO:0000313" key="3">
    <source>
        <dbReference type="Proteomes" id="UP001178508"/>
    </source>
</evidence>
<sequence length="124" mass="13419">MRRGEPGRQAAGERNLLRGGAGEERSGKQRGGGRAAAERRNRSGNPPQTPSVCLTKSVCEDQNHSELSELYGYSTSGFLLVPVVIPPPSSPWSPSNGNKLLLLPLPVSVKNVHRDDHIKKNLKT</sequence>
<keyword evidence="3" id="KW-1185">Reference proteome</keyword>
<feature type="region of interest" description="Disordered" evidence="1">
    <location>
        <begin position="1"/>
        <end position="53"/>
    </location>
</feature>
<gene>
    <name evidence="2" type="ORF">XNOV1_A028788</name>
</gene>
<organism evidence="2 3">
    <name type="scientific">Xyrichtys novacula</name>
    <name type="common">Pearly razorfish</name>
    <name type="synonym">Hemipteronotus novacula</name>
    <dbReference type="NCBI Taxonomy" id="13765"/>
    <lineage>
        <taxon>Eukaryota</taxon>
        <taxon>Metazoa</taxon>
        <taxon>Chordata</taxon>
        <taxon>Craniata</taxon>
        <taxon>Vertebrata</taxon>
        <taxon>Euteleostomi</taxon>
        <taxon>Actinopterygii</taxon>
        <taxon>Neopterygii</taxon>
        <taxon>Teleostei</taxon>
        <taxon>Neoteleostei</taxon>
        <taxon>Acanthomorphata</taxon>
        <taxon>Eupercaria</taxon>
        <taxon>Labriformes</taxon>
        <taxon>Labridae</taxon>
        <taxon>Xyrichtys</taxon>
    </lineage>
</organism>